<name>A0A9Q2CF08_RALPI</name>
<dbReference type="Gene3D" id="3.40.50.300">
    <property type="entry name" value="P-loop containing nucleotide triphosphate hydrolases"/>
    <property type="match status" value="1"/>
</dbReference>
<gene>
    <name evidence="2" type="ORF">DEE74_23910</name>
</gene>
<dbReference type="AlphaFoldDB" id="A0A9Q2CF08"/>
<dbReference type="EMBL" id="QGBI01000031">
    <property type="protein sequence ID" value="MBX3892918.1"/>
    <property type="molecule type" value="Genomic_DNA"/>
</dbReference>
<evidence type="ECO:0000259" key="1">
    <source>
        <dbReference type="Pfam" id="PF05707"/>
    </source>
</evidence>
<comment type="caution">
    <text evidence="2">The sequence shown here is derived from an EMBL/GenBank/DDBJ whole genome shotgun (WGS) entry which is preliminary data.</text>
</comment>
<dbReference type="RefSeq" id="WP_116575152.1">
    <property type="nucleotide sequence ID" value="NZ_JACBXL010000001.1"/>
</dbReference>
<dbReference type="InterPro" id="IPR008900">
    <property type="entry name" value="Zot_N"/>
</dbReference>
<accession>A0A9Q2CF08</accession>
<protein>
    <submittedName>
        <fullName evidence="2">Zonular occludens toxin</fullName>
    </submittedName>
</protein>
<dbReference type="Proteomes" id="UP001199322">
    <property type="component" value="Unassembled WGS sequence"/>
</dbReference>
<proteinExistence type="predicted"/>
<sequence>MAIYLIEGKLGAGKSLIATGIIRDALIKGLPVGTNLDLHLQHLIGYKSKRARVVRVPDKPTVESLISLGKGNESYDERRNGVLVFDELATWLNARTFADKARQEVLNWFVHSRKLGWDLYLLCQNIDQLDKQLRTAIVEYRVTCRRLDRIGIPVLGPIVKLATFGLVKPRLPQIHMAVVRYGTEANAVVADRWMYRAKDLYKCYDTRQVFVDDPEQAPYSMLPPAYTHGWKRVQRRFSVKGRLEETRRLWKLHEAGLVSYDEWRGMVKQI</sequence>
<feature type="domain" description="Zona occludens toxin N-terminal" evidence="1">
    <location>
        <begin position="2"/>
        <end position="153"/>
    </location>
</feature>
<evidence type="ECO:0000313" key="2">
    <source>
        <dbReference type="EMBL" id="MBX3892918.1"/>
    </source>
</evidence>
<dbReference type="Pfam" id="PF05707">
    <property type="entry name" value="Zot"/>
    <property type="match status" value="1"/>
</dbReference>
<reference evidence="2" key="1">
    <citation type="submission" date="2018-06" db="EMBL/GenBank/DDBJ databases">
        <authorList>
            <person name="O'Rourke A."/>
        </authorList>
    </citation>
    <scope>NUCLEOTIDE SEQUENCE</scope>
    <source>
        <strain evidence="2">132550021-3</strain>
    </source>
</reference>
<organism evidence="2 3">
    <name type="scientific">Ralstonia pickettii</name>
    <name type="common">Burkholderia pickettii</name>
    <dbReference type="NCBI Taxonomy" id="329"/>
    <lineage>
        <taxon>Bacteria</taxon>
        <taxon>Pseudomonadati</taxon>
        <taxon>Pseudomonadota</taxon>
        <taxon>Betaproteobacteria</taxon>
        <taxon>Burkholderiales</taxon>
        <taxon>Burkholderiaceae</taxon>
        <taxon>Ralstonia</taxon>
    </lineage>
</organism>
<evidence type="ECO:0000313" key="3">
    <source>
        <dbReference type="Proteomes" id="UP001199322"/>
    </source>
</evidence>
<dbReference type="InterPro" id="IPR027417">
    <property type="entry name" value="P-loop_NTPase"/>
</dbReference>